<evidence type="ECO:0008006" key="4">
    <source>
        <dbReference type="Google" id="ProtNLM"/>
    </source>
</evidence>
<gene>
    <name evidence="2" type="ORF">GMJLKIPL_0621</name>
</gene>
<dbReference type="EMBL" id="BPQQ01000006">
    <property type="protein sequence ID" value="GJD98710.1"/>
    <property type="molecule type" value="Genomic_DNA"/>
</dbReference>
<reference evidence="2" key="2">
    <citation type="submission" date="2021-08" db="EMBL/GenBank/DDBJ databases">
        <authorList>
            <person name="Tani A."/>
            <person name="Ola A."/>
            <person name="Ogura Y."/>
            <person name="Katsura K."/>
            <person name="Hayashi T."/>
        </authorList>
    </citation>
    <scope>NUCLEOTIDE SEQUENCE</scope>
    <source>
        <strain evidence="2">DSM 17168</strain>
    </source>
</reference>
<feature type="region of interest" description="Disordered" evidence="1">
    <location>
        <begin position="1"/>
        <end position="36"/>
    </location>
</feature>
<evidence type="ECO:0000313" key="2">
    <source>
        <dbReference type="EMBL" id="GJD98710.1"/>
    </source>
</evidence>
<feature type="compositionally biased region" description="Basic and acidic residues" evidence="1">
    <location>
        <begin position="1"/>
        <end position="22"/>
    </location>
</feature>
<feature type="compositionally biased region" description="Basic residues" evidence="1">
    <location>
        <begin position="23"/>
        <end position="34"/>
    </location>
</feature>
<proteinExistence type="predicted"/>
<evidence type="ECO:0000313" key="3">
    <source>
        <dbReference type="Proteomes" id="UP001055153"/>
    </source>
</evidence>
<keyword evidence="3" id="KW-1185">Reference proteome</keyword>
<organism evidence="2 3">
    <name type="scientific">Methylobacterium isbiliense</name>
    <dbReference type="NCBI Taxonomy" id="315478"/>
    <lineage>
        <taxon>Bacteria</taxon>
        <taxon>Pseudomonadati</taxon>
        <taxon>Pseudomonadota</taxon>
        <taxon>Alphaproteobacteria</taxon>
        <taxon>Hyphomicrobiales</taxon>
        <taxon>Methylobacteriaceae</taxon>
        <taxon>Methylobacterium</taxon>
    </lineage>
</organism>
<reference evidence="2" key="1">
    <citation type="journal article" date="2021" name="Front. Microbiol.">
        <title>Comprehensive Comparative Genomics and Phenotyping of Methylobacterium Species.</title>
        <authorList>
            <person name="Alessa O."/>
            <person name="Ogura Y."/>
            <person name="Fujitani Y."/>
            <person name="Takami H."/>
            <person name="Hayashi T."/>
            <person name="Sahin N."/>
            <person name="Tani A."/>
        </authorList>
    </citation>
    <scope>NUCLEOTIDE SEQUENCE</scope>
    <source>
        <strain evidence="2">DSM 17168</strain>
    </source>
</reference>
<evidence type="ECO:0000256" key="1">
    <source>
        <dbReference type="SAM" id="MobiDB-lite"/>
    </source>
</evidence>
<name>A0ABQ4S8D2_9HYPH</name>
<dbReference type="Proteomes" id="UP001055153">
    <property type="component" value="Unassembled WGS sequence"/>
</dbReference>
<protein>
    <recommendedName>
        <fullName evidence="4">TnsA endonuclease N-terminal domain-containing protein</fullName>
    </recommendedName>
</protein>
<comment type="caution">
    <text evidence="2">The sequence shown here is derived from an EMBL/GenBank/DDBJ whole genome shotgun (WGS) entry which is preliminary data.</text>
</comment>
<sequence length="242" mass="27540">MSSRRSDPEEGHSNFRRMESRHVGKPQPHRKIVTGRRDCITGEYPSGKQSMNYRQVAYEGRLARDFIVLIDNDPRVISYREEPPPFPWFDGDKWRSYTPDFDCLLDDGKRQCHEIKPWKLRQRLHPRFKEGVGLGALEAGYDSFEIWTEREIDPLAVANAALISSERGFSVADDELHTIRLAVDRANGPTSVADLRQRSGIGLRSFRAVVSLIARGELVQLDPKAPLDDRAIVGIPTTMNAR</sequence>
<accession>A0ABQ4S8D2</accession>